<protein>
    <submittedName>
        <fullName evidence="3">DUF5010 domain-containing protein</fullName>
    </submittedName>
</protein>
<sequence>MKPFKYLLLGLTAILLLAECSDESSVVTEPIEDTYIFPAPHEIDNIPHHTFKMGALFSYQGELRSGKIQQSDGTATEIYYNKPLFNANASTYTPDNEREWWDDLVEEIEYSGMDYVAANTRGRLPKADTDPKYERDHGDPTRIKDFLKALKRRGITDTKVAIFDDTPASWASARNFNLYGAYVYRISEATQKNLNLTDEQVLYPLDNLDEIYPYIWNYNIKLAFDNFYANNGEYKDYLFRFRGKPVLYLWNVGGFLSCNYVALGNKPIDCTGKLRAVLAKVQEDFKSTFGEELFICADKSFVKLDETLRNTPEILQSINGWFVAEGNNPTSFTVEELNGNKVGACVPAFSTGEINASRPMFLDPYHGKRFKDNFNKIIARKTDLVIIEGLTDMLEDAALWRSTDTKYFDFPNQRLNILRKYNSTRAYPETLRVECEACDDYLDLSEGNTGRSYRTGNLDVYKVAGSETTPTLWYVGNTEAGEYLEWKELPYDKGIVKISLRYNARYAASVTLEFGEGDDILRSEVIKLPDTNGEWKTEEIFVEHSGEKGWRRTILEITSGTPKLDYLIITNEKKTNI</sequence>
<comment type="caution">
    <text evidence="3">The sequence shown here is derived from an EMBL/GenBank/DDBJ whole genome shotgun (WGS) entry which is preliminary data.</text>
</comment>
<organism evidence="3 4">
    <name type="scientific">Bacteroides difficilis</name>
    <dbReference type="NCBI Taxonomy" id="2763021"/>
    <lineage>
        <taxon>Bacteria</taxon>
        <taxon>Pseudomonadati</taxon>
        <taxon>Bacteroidota</taxon>
        <taxon>Bacteroidia</taxon>
        <taxon>Bacteroidales</taxon>
        <taxon>Bacteroidaceae</taxon>
        <taxon>Bacteroides</taxon>
    </lineage>
</organism>
<evidence type="ECO:0000259" key="2">
    <source>
        <dbReference type="Pfam" id="PF18099"/>
    </source>
</evidence>
<dbReference type="Pfam" id="PF16402">
    <property type="entry name" value="DUF5010"/>
    <property type="match status" value="1"/>
</dbReference>
<dbReference type="EMBL" id="JACOOE010000001">
    <property type="protein sequence ID" value="MBC5603219.1"/>
    <property type="molecule type" value="Genomic_DNA"/>
</dbReference>
<name>A0ABR7C605_9BACE</name>
<dbReference type="InterPro" id="IPR041342">
    <property type="entry name" value="CBM35"/>
</dbReference>
<accession>A0ABR7C605</accession>
<dbReference type="RefSeq" id="WP_186966060.1">
    <property type="nucleotide sequence ID" value="NZ_JACOOE010000001.1"/>
</dbReference>
<evidence type="ECO:0000259" key="1">
    <source>
        <dbReference type="Pfam" id="PF16402"/>
    </source>
</evidence>
<evidence type="ECO:0000313" key="3">
    <source>
        <dbReference type="EMBL" id="MBC5603219.1"/>
    </source>
</evidence>
<evidence type="ECO:0000313" key="4">
    <source>
        <dbReference type="Proteomes" id="UP000600600"/>
    </source>
</evidence>
<dbReference type="Gene3D" id="2.60.120.260">
    <property type="entry name" value="Galactose-binding domain-like"/>
    <property type="match status" value="1"/>
</dbReference>
<feature type="domain" description="Carbohydrate binding module family 35" evidence="2">
    <location>
        <begin position="454"/>
        <end position="568"/>
    </location>
</feature>
<reference evidence="3 4" key="1">
    <citation type="submission" date="2020-08" db="EMBL/GenBank/DDBJ databases">
        <title>Genome public.</title>
        <authorList>
            <person name="Liu C."/>
            <person name="Sun Q."/>
        </authorList>
    </citation>
    <scope>NUCLEOTIDE SEQUENCE [LARGE SCALE GENOMIC DNA]</scope>
    <source>
        <strain evidence="3 4">M27</strain>
    </source>
</reference>
<gene>
    <name evidence="3" type="ORF">H8S67_00815</name>
</gene>
<proteinExistence type="predicted"/>
<feature type="domain" description="DUF5010" evidence="1">
    <location>
        <begin position="49"/>
        <end position="439"/>
    </location>
</feature>
<keyword evidence="4" id="KW-1185">Reference proteome</keyword>
<dbReference type="Pfam" id="PF18099">
    <property type="entry name" value="CBM_35_2"/>
    <property type="match status" value="1"/>
</dbReference>
<dbReference type="Proteomes" id="UP000600600">
    <property type="component" value="Unassembled WGS sequence"/>
</dbReference>
<dbReference type="InterPro" id="IPR032178">
    <property type="entry name" value="DUF5010"/>
</dbReference>